<accession>A0A8X6MV59</accession>
<dbReference type="AlphaFoldDB" id="A0A8X6MV59"/>
<proteinExistence type="predicted"/>
<sequence length="289" mass="33845">MLLLAGQHIGFVTDTLKRTACLLLRIFPFQIQFLVPVQYQIQRRVLLSVQANHAIYKLPLRHMDWYTLLFVIPLVTHVYRFIFPMDYILTPILLQKHLLDPPWKQRAQKRNAVLVQLTIYVKMGQLSRICQISRNPTVAYSFPLTHLYNRSCQMKKFLNLDTFLSTTTFRKLVTDFVFPNVFKRAFQLICHFHGVVLHSTRTAHHTIAQAPKGQQDKLVPSLFHFFAERFKRVVFHHDVKPNQVPPPRVKRCRMPYTSLPKPLASACFVPLLFLLRPVSVQSWLEPCGF</sequence>
<protein>
    <submittedName>
        <fullName evidence="1">Uncharacterized protein</fullName>
    </submittedName>
</protein>
<evidence type="ECO:0000313" key="1">
    <source>
        <dbReference type="EMBL" id="GFS79554.1"/>
    </source>
</evidence>
<name>A0A8X6MV59_NEPPI</name>
<reference evidence="1" key="1">
    <citation type="submission" date="2020-08" db="EMBL/GenBank/DDBJ databases">
        <title>Multicomponent nature underlies the extraordinary mechanical properties of spider dragline silk.</title>
        <authorList>
            <person name="Kono N."/>
            <person name="Nakamura H."/>
            <person name="Mori M."/>
            <person name="Yoshida Y."/>
            <person name="Ohtoshi R."/>
            <person name="Malay A.D."/>
            <person name="Moran D.A.P."/>
            <person name="Tomita M."/>
            <person name="Numata K."/>
            <person name="Arakawa K."/>
        </authorList>
    </citation>
    <scope>NUCLEOTIDE SEQUENCE</scope>
</reference>
<keyword evidence="2" id="KW-1185">Reference proteome</keyword>
<evidence type="ECO:0000313" key="2">
    <source>
        <dbReference type="Proteomes" id="UP000887013"/>
    </source>
</evidence>
<comment type="caution">
    <text evidence="1">The sequence shown here is derived from an EMBL/GenBank/DDBJ whole genome shotgun (WGS) entry which is preliminary data.</text>
</comment>
<dbReference type="EMBL" id="BMAW01097434">
    <property type="protein sequence ID" value="GFS79554.1"/>
    <property type="molecule type" value="Genomic_DNA"/>
</dbReference>
<gene>
    <name evidence="1" type="ORF">NPIL_703511</name>
</gene>
<dbReference type="Proteomes" id="UP000887013">
    <property type="component" value="Unassembled WGS sequence"/>
</dbReference>
<organism evidence="1 2">
    <name type="scientific">Nephila pilipes</name>
    <name type="common">Giant wood spider</name>
    <name type="synonym">Nephila maculata</name>
    <dbReference type="NCBI Taxonomy" id="299642"/>
    <lineage>
        <taxon>Eukaryota</taxon>
        <taxon>Metazoa</taxon>
        <taxon>Ecdysozoa</taxon>
        <taxon>Arthropoda</taxon>
        <taxon>Chelicerata</taxon>
        <taxon>Arachnida</taxon>
        <taxon>Araneae</taxon>
        <taxon>Araneomorphae</taxon>
        <taxon>Entelegynae</taxon>
        <taxon>Araneoidea</taxon>
        <taxon>Nephilidae</taxon>
        <taxon>Nephila</taxon>
    </lineage>
</organism>